<accession>A0A7S3PQ86</accession>
<keyword evidence="1" id="KW-0479">Metal-binding</keyword>
<evidence type="ECO:0000313" key="4">
    <source>
        <dbReference type="EMBL" id="CAE0447000.1"/>
    </source>
</evidence>
<dbReference type="PROSITE" id="PS50157">
    <property type="entry name" value="ZINC_FINGER_C2H2_2"/>
    <property type="match status" value="1"/>
</dbReference>
<proteinExistence type="predicted"/>
<reference evidence="4" key="1">
    <citation type="submission" date="2021-01" db="EMBL/GenBank/DDBJ databases">
        <authorList>
            <person name="Corre E."/>
            <person name="Pelletier E."/>
            <person name="Niang G."/>
            <person name="Scheremetjew M."/>
            <person name="Finn R."/>
            <person name="Kale V."/>
            <person name="Holt S."/>
            <person name="Cochrane G."/>
            <person name="Meng A."/>
            <person name="Brown T."/>
            <person name="Cohen L."/>
        </authorList>
    </citation>
    <scope>NUCLEOTIDE SEQUENCE</scope>
    <source>
        <strain evidence="4">GSBS06</strain>
    </source>
</reference>
<evidence type="ECO:0000256" key="2">
    <source>
        <dbReference type="SAM" id="MobiDB-lite"/>
    </source>
</evidence>
<feature type="domain" description="C2H2-type" evidence="3">
    <location>
        <begin position="313"/>
        <end position="340"/>
    </location>
</feature>
<dbReference type="SUPFAM" id="SSF57783">
    <property type="entry name" value="Zinc beta-ribbon"/>
    <property type="match status" value="1"/>
</dbReference>
<name>A0A7S3PQ86_9STRA</name>
<feature type="region of interest" description="Disordered" evidence="2">
    <location>
        <begin position="1"/>
        <end position="33"/>
    </location>
</feature>
<protein>
    <recommendedName>
        <fullName evidence="3">C2H2-type domain-containing protein</fullName>
    </recommendedName>
</protein>
<keyword evidence="1" id="KW-0863">Zinc-finger</keyword>
<dbReference type="PROSITE" id="PS00028">
    <property type="entry name" value="ZINC_FINGER_C2H2_1"/>
    <property type="match status" value="1"/>
</dbReference>
<dbReference type="SUPFAM" id="SSF57667">
    <property type="entry name" value="beta-beta-alpha zinc fingers"/>
    <property type="match status" value="1"/>
</dbReference>
<dbReference type="GO" id="GO:0008270">
    <property type="term" value="F:zinc ion binding"/>
    <property type="evidence" value="ECO:0007669"/>
    <property type="project" value="UniProtKB-KW"/>
</dbReference>
<keyword evidence="1" id="KW-0862">Zinc</keyword>
<evidence type="ECO:0000259" key="3">
    <source>
        <dbReference type="PROSITE" id="PS50157"/>
    </source>
</evidence>
<feature type="compositionally biased region" description="Low complexity" evidence="2">
    <location>
        <begin position="1"/>
        <end position="18"/>
    </location>
</feature>
<dbReference type="EMBL" id="HBIN01022121">
    <property type="protein sequence ID" value="CAE0447000.1"/>
    <property type="molecule type" value="Transcribed_RNA"/>
</dbReference>
<gene>
    <name evidence="4" type="ORF">ASTO00021_LOCUS16987</name>
</gene>
<sequence>MAQNAASSESSFYSSSSAVNGSDVKPWASDSASTSTSLEQQIVDRICPKSTVEEVKIYVPKIIKIDAEQLDKQTASIGDNLAMTHYKCESCGNADQVNFAEDRRHGQVTCTICGTVAQDHQIHDGAWKRQFTGEVNPSFHGPAPDPRFSSGHNLRTNMSLGSGEVGVGGTKITKKELRDLKNAQNDIEMNLTRYANADAKRTREGYKDKQKTEAFKILDDVCFSLQLHESVNQRSKQLFAAYRDSREQLQALKRVEAACLITAYYDIMAQGLAVKREKLGLAQDVTAAPSSKRQKGVMDTLPKKPTYEQLHPFMCKVCQRRFNNKKMLRIHSKEHNKNTK</sequence>
<dbReference type="Gene3D" id="1.10.472.170">
    <property type="match status" value="1"/>
</dbReference>
<organism evidence="4">
    <name type="scientific">Aplanochytrium stocchinoi</name>
    <dbReference type="NCBI Taxonomy" id="215587"/>
    <lineage>
        <taxon>Eukaryota</taxon>
        <taxon>Sar</taxon>
        <taxon>Stramenopiles</taxon>
        <taxon>Bigyra</taxon>
        <taxon>Labyrinthulomycetes</taxon>
        <taxon>Thraustochytrida</taxon>
        <taxon>Thraustochytriidae</taxon>
        <taxon>Aplanochytrium</taxon>
    </lineage>
</organism>
<dbReference type="AlphaFoldDB" id="A0A7S3PQ86"/>
<evidence type="ECO:0000256" key="1">
    <source>
        <dbReference type="PROSITE-ProRule" id="PRU00042"/>
    </source>
</evidence>
<dbReference type="InterPro" id="IPR013087">
    <property type="entry name" value="Znf_C2H2_type"/>
</dbReference>
<dbReference type="InterPro" id="IPR036236">
    <property type="entry name" value="Znf_C2H2_sf"/>
</dbReference>